<evidence type="ECO:0000313" key="4">
    <source>
        <dbReference type="Proteomes" id="UP001488805"/>
    </source>
</evidence>
<sequence length="88" mass="9598">MERGAWAGMVVMEGGGRGGVGGEIDEEGKGQQLAGMKVEDRGMDGEPRRTEKKKGGKESDEIEEEEMCRMNGKDGGWRGLRQSRAQEP</sequence>
<dbReference type="EMBL" id="JBCEZU010000343">
    <property type="protein sequence ID" value="KAK9520268.1"/>
    <property type="molecule type" value="Genomic_DNA"/>
</dbReference>
<keyword evidence="4" id="KW-1185">Reference proteome</keyword>
<feature type="compositionally biased region" description="Gly residues" evidence="1">
    <location>
        <begin position="13"/>
        <end position="22"/>
    </location>
</feature>
<gene>
    <name evidence="3" type="ORF">VZT92_021337</name>
    <name evidence="2" type="ORF">VZT92_023680</name>
</gene>
<name>A0AAW1EDG0_ZOAVI</name>
<evidence type="ECO:0000256" key="1">
    <source>
        <dbReference type="SAM" id="MobiDB-lite"/>
    </source>
</evidence>
<dbReference type="Proteomes" id="UP001488805">
    <property type="component" value="Unassembled WGS sequence"/>
</dbReference>
<dbReference type="AlphaFoldDB" id="A0AAW1EDG0"/>
<evidence type="ECO:0000313" key="2">
    <source>
        <dbReference type="EMBL" id="KAK9518372.1"/>
    </source>
</evidence>
<proteinExistence type="predicted"/>
<dbReference type="EMBL" id="JBCEZU010000538">
    <property type="protein sequence ID" value="KAK9518372.1"/>
    <property type="molecule type" value="Genomic_DNA"/>
</dbReference>
<evidence type="ECO:0000313" key="3">
    <source>
        <dbReference type="EMBL" id="KAK9520268.1"/>
    </source>
</evidence>
<protein>
    <submittedName>
        <fullName evidence="3">Uncharacterized protein</fullName>
    </submittedName>
</protein>
<feature type="compositionally biased region" description="Basic and acidic residues" evidence="1">
    <location>
        <begin position="37"/>
        <end position="49"/>
    </location>
</feature>
<organism evidence="3 4">
    <name type="scientific">Zoarces viviparus</name>
    <name type="common">Viviparous eelpout</name>
    <name type="synonym">Blennius viviparus</name>
    <dbReference type="NCBI Taxonomy" id="48416"/>
    <lineage>
        <taxon>Eukaryota</taxon>
        <taxon>Metazoa</taxon>
        <taxon>Chordata</taxon>
        <taxon>Craniata</taxon>
        <taxon>Vertebrata</taxon>
        <taxon>Euteleostomi</taxon>
        <taxon>Actinopterygii</taxon>
        <taxon>Neopterygii</taxon>
        <taxon>Teleostei</taxon>
        <taxon>Neoteleostei</taxon>
        <taxon>Acanthomorphata</taxon>
        <taxon>Eupercaria</taxon>
        <taxon>Perciformes</taxon>
        <taxon>Cottioidei</taxon>
        <taxon>Zoarcales</taxon>
        <taxon>Zoarcidae</taxon>
        <taxon>Zoarcinae</taxon>
        <taxon>Zoarces</taxon>
    </lineage>
</organism>
<feature type="region of interest" description="Disordered" evidence="1">
    <location>
        <begin position="13"/>
        <end position="88"/>
    </location>
</feature>
<feature type="compositionally biased region" description="Basic and acidic residues" evidence="1">
    <location>
        <begin position="67"/>
        <end position="76"/>
    </location>
</feature>
<accession>A0AAW1EDG0</accession>
<reference evidence="3 4" key="1">
    <citation type="journal article" date="2024" name="Genome Biol. Evol.">
        <title>Chromosome-level genome assembly of the viviparous eelpout Zoarces viviparus.</title>
        <authorList>
            <person name="Fuhrmann N."/>
            <person name="Brasseur M.V."/>
            <person name="Bakowski C.E."/>
            <person name="Podsiadlowski L."/>
            <person name="Prost S."/>
            <person name="Krehenwinkel H."/>
            <person name="Mayer C."/>
        </authorList>
    </citation>
    <scope>NUCLEOTIDE SEQUENCE [LARGE SCALE GENOMIC DNA]</scope>
    <source>
        <strain evidence="3">NO-MEL_2022_Ind0_liver</strain>
    </source>
</reference>
<comment type="caution">
    <text evidence="3">The sequence shown here is derived from an EMBL/GenBank/DDBJ whole genome shotgun (WGS) entry which is preliminary data.</text>
</comment>